<dbReference type="OrthoDB" id="5452435at2"/>
<proteinExistence type="predicted"/>
<accession>S0FWW3</accession>
<name>S0FWW3_9BACT</name>
<evidence type="ECO:0000313" key="2">
    <source>
        <dbReference type="EMBL" id="EMS79185.1"/>
    </source>
</evidence>
<reference evidence="2 3" key="1">
    <citation type="journal article" date="2013" name="Genome Announc.">
        <title>Draft Genome Sequence of Desulfotignum phosphitoxidans DSM 13687 Strain FiPS-3.</title>
        <authorList>
            <person name="Poehlein A."/>
            <person name="Daniel R."/>
            <person name="Simeonova D.D."/>
        </authorList>
    </citation>
    <scope>NUCLEOTIDE SEQUENCE [LARGE SCALE GENOMIC DNA]</scope>
    <source>
        <strain evidence="2 3">DSM 13687</strain>
    </source>
</reference>
<feature type="coiled-coil region" evidence="1">
    <location>
        <begin position="145"/>
        <end position="172"/>
    </location>
</feature>
<organism evidence="2 3">
    <name type="scientific">Desulfotignum phosphitoxidans DSM 13687</name>
    <dbReference type="NCBI Taxonomy" id="1286635"/>
    <lineage>
        <taxon>Bacteria</taxon>
        <taxon>Pseudomonadati</taxon>
        <taxon>Thermodesulfobacteriota</taxon>
        <taxon>Desulfobacteria</taxon>
        <taxon>Desulfobacterales</taxon>
        <taxon>Desulfobacteraceae</taxon>
        <taxon>Desulfotignum</taxon>
    </lineage>
</organism>
<dbReference type="AlphaFoldDB" id="S0FWW3"/>
<dbReference type="Proteomes" id="UP000014216">
    <property type="component" value="Unassembled WGS sequence"/>
</dbReference>
<evidence type="ECO:0000313" key="3">
    <source>
        <dbReference type="Proteomes" id="UP000014216"/>
    </source>
</evidence>
<sequence length="247" mass="28236">MKTEKTKLSFEDLLAAATKAESVELRVFKAAITKTLKAYQESPTKANQQNYEAAREAYAEKKQALEEKYFRGPAGQAFPSLLDACEHLKKVGYRISKSKIYRDRDKNFFKVNPDGSVPEAELRAYAAEHLPKSRASLNDLDDIHAVKTAREVERLEKQNEKLQFEMDRERGKYLPRRDFEAELAARAVILETSLKHLFNTRVGEWIALVGGHPNKSPDLLQVLHNSLEEELSNYASTQTFQVIFTEE</sequence>
<dbReference type="RefSeq" id="WP_006966274.1">
    <property type="nucleotide sequence ID" value="NZ_APJX01000005.1"/>
</dbReference>
<evidence type="ECO:0000256" key="1">
    <source>
        <dbReference type="SAM" id="Coils"/>
    </source>
</evidence>
<dbReference type="EMBL" id="APJX01000005">
    <property type="protein sequence ID" value="EMS79185.1"/>
    <property type="molecule type" value="Genomic_DNA"/>
</dbReference>
<keyword evidence="3" id="KW-1185">Reference proteome</keyword>
<protein>
    <submittedName>
        <fullName evidence="2">Uncharacterized protein</fullName>
    </submittedName>
</protein>
<comment type="caution">
    <text evidence="2">The sequence shown here is derived from an EMBL/GenBank/DDBJ whole genome shotgun (WGS) entry which is preliminary data.</text>
</comment>
<keyword evidence="1" id="KW-0175">Coiled coil</keyword>
<gene>
    <name evidence="2" type="ORF">Dpo_5c01080</name>
</gene>